<dbReference type="AlphaFoldDB" id="A0A258FMS1"/>
<dbReference type="Proteomes" id="UP000215595">
    <property type="component" value="Unassembled WGS sequence"/>
</dbReference>
<organism evidence="1 2">
    <name type="scientific">Brevundimonas subvibrioides</name>
    <dbReference type="NCBI Taxonomy" id="74313"/>
    <lineage>
        <taxon>Bacteria</taxon>
        <taxon>Pseudomonadati</taxon>
        <taxon>Pseudomonadota</taxon>
        <taxon>Alphaproteobacteria</taxon>
        <taxon>Caulobacterales</taxon>
        <taxon>Caulobacteraceae</taxon>
        <taxon>Brevundimonas</taxon>
    </lineage>
</organism>
<evidence type="ECO:0000313" key="1">
    <source>
        <dbReference type="EMBL" id="OYX33254.1"/>
    </source>
</evidence>
<comment type="caution">
    <text evidence="1">The sequence shown here is derived from an EMBL/GenBank/DDBJ whole genome shotgun (WGS) entry which is preliminary data.</text>
</comment>
<name>A0A258FMS1_9CAUL</name>
<accession>A0A258FMS1</accession>
<dbReference type="EMBL" id="NCEB01000017">
    <property type="protein sequence ID" value="OYX33254.1"/>
    <property type="molecule type" value="Genomic_DNA"/>
</dbReference>
<dbReference type="SUPFAM" id="SSF46785">
    <property type="entry name" value="Winged helix' DNA-binding domain"/>
    <property type="match status" value="1"/>
</dbReference>
<proteinExistence type="predicted"/>
<reference evidence="1 2" key="1">
    <citation type="submission" date="2017-03" db="EMBL/GenBank/DDBJ databases">
        <title>Lifting the veil on microbial sulfur biogeochemistry in mining wastewaters.</title>
        <authorList>
            <person name="Kantor R.S."/>
            <person name="Colenbrander Nelson T."/>
            <person name="Marshall S."/>
            <person name="Bennett D."/>
            <person name="Apte S."/>
            <person name="Camacho D."/>
            <person name="Thomas B.C."/>
            <person name="Warren L.A."/>
            <person name="Banfield J.F."/>
        </authorList>
    </citation>
    <scope>NUCLEOTIDE SEQUENCE [LARGE SCALE GENOMIC DNA]</scope>
    <source>
        <strain evidence="1">32-69-9</strain>
    </source>
</reference>
<dbReference type="InterPro" id="IPR036390">
    <property type="entry name" value="WH_DNA-bd_sf"/>
</dbReference>
<sequence>MVMEATISLQAGTTGLPPAPEAVPTTIKDKWQGAVTQGSGFVAVPVALLRLQTRYRLSPTEMLVLINLLAHWWDPARAVFPRSTTIAKRMGIDTRTVQRATSKMEKAGLITRGIDADGRRVFSFEGLVAKLVRDVPVAYSAQAQETHGS</sequence>
<evidence type="ECO:0000313" key="2">
    <source>
        <dbReference type="Proteomes" id="UP000215595"/>
    </source>
</evidence>
<dbReference type="Pfam" id="PF13730">
    <property type="entry name" value="HTH_36"/>
    <property type="match status" value="1"/>
</dbReference>
<gene>
    <name evidence="1" type="ORF">B7Z01_09100</name>
</gene>
<dbReference type="Gene3D" id="1.10.10.10">
    <property type="entry name" value="Winged helix-like DNA-binding domain superfamily/Winged helix DNA-binding domain"/>
    <property type="match status" value="1"/>
</dbReference>
<evidence type="ECO:0008006" key="3">
    <source>
        <dbReference type="Google" id="ProtNLM"/>
    </source>
</evidence>
<protein>
    <recommendedName>
        <fullName evidence="3">Helix-turn-helix domain-containing protein</fullName>
    </recommendedName>
</protein>
<dbReference type="InterPro" id="IPR036388">
    <property type="entry name" value="WH-like_DNA-bd_sf"/>
</dbReference>